<dbReference type="PANTHER" id="PTHR14087:SF7">
    <property type="entry name" value="THYMOCYTE NUCLEAR PROTEIN 1"/>
    <property type="match status" value="1"/>
</dbReference>
<dbReference type="SUPFAM" id="SSF88697">
    <property type="entry name" value="PUA domain-like"/>
    <property type="match status" value="1"/>
</dbReference>
<dbReference type="Gene3D" id="3.10.590.10">
    <property type="entry name" value="ph1033 like domains"/>
    <property type="match status" value="1"/>
</dbReference>
<dbReference type="CDD" id="cd21133">
    <property type="entry name" value="EVE"/>
    <property type="match status" value="1"/>
</dbReference>
<sequence>MAYWLFKSEPGSFSIEDLRHRPGMTEHWDGVRNYQARNYLRDAVKPGDLVLFYHSNIPEPAVVGIAEVVRGGYPDYTAFNPGSEHFDPKSSPVSPIWYMVDVRYVAAMPRPVPLEQIKGNPLLAAMPLVKRSRLSIQPVTPEEWRTILAMGGMTDL</sequence>
<reference evidence="3 4" key="1">
    <citation type="submission" date="2007-05" db="EMBL/GenBank/DDBJ databases">
        <title>Complete sequence of Geobacter uraniireducens Rf4.</title>
        <authorList>
            <consortium name="US DOE Joint Genome Institute"/>
            <person name="Copeland A."/>
            <person name="Lucas S."/>
            <person name="Lapidus A."/>
            <person name="Barry K."/>
            <person name="Detter J.C."/>
            <person name="Glavina del Rio T."/>
            <person name="Hammon N."/>
            <person name="Israni S."/>
            <person name="Dalin E."/>
            <person name="Tice H."/>
            <person name="Pitluck S."/>
            <person name="Chertkov O."/>
            <person name="Brettin T."/>
            <person name="Bruce D."/>
            <person name="Han C."/>
            <person name="Schmutz J."/>
            <person name="Larimer F."/>
            <person name="Land M."/>
            <person name="Hauser L."/>
            <person name="Kyrpides N."/>
            <person name="Mikhailova N."/>
            <person name="Shelobolina E."/>
            <person name="Aklujkar M."/>
            <person name="Lovley D."/>
            <person name="Richardson P."/>
        </authorList>
    </citation>
    <scope>NUCLEOTIDE SEQUENCE [LARGE SCALE GENOMIC DNA]</scope>
    <source>
        <strain evidence="3 4">Rf4</strain>
    </source>
</reference>
<keyword evidence="4" id="KW-1185">Reference proteome</keyword>
<dbReference type="EMBL" id="CP000698">
    <property type="protein sequence ID" value="ABQ27602.1"/>
    <property type="molecule type" value="Genomic_DNA"/>
</dbReference>
<dbReference type="AlphaFoldDB" id="A5G734"/>
<evidence type="ECO:0000313" key="3">
    <source>
        <dbReference type="EMBL" id="ABQ27602.1"/>
    </source>
</evidence>
<keyword evidence="1" id="KW-0597">Phosphoprotein</keyword>
<proteinExistence type="predicted"/>
<dbReference type="Proteomes" id="UP000006695">
    <property type="component" value="Chromosome"/>
</dbReference>
<evidence type="ECO:0000313" key="4">
    <source>
        <dbReference type="Proteomes" id="UP000006695"/>
    </source>
</evidence>
<dbReference type="FunFam" id="3.10.590.10:FF:000003">
    <property type="entry name" value="Thymocyte nuclear protein 1"/>
    <property type="match status" value="1"/>
</dbReference>
<dbReference type="InterPro" id="IPR002740">
    <property type="entry name" value="EVE_domain"/>
</dbReference>
<dbReference type="KEGG" id="gur:Gura_3446"/>
<feature type="domain" description="EVE" evidence="2">
    <location>
        <begin position="2"/>
        <end position="150"/>
    </location>
</feature>
<dbReference type="OrthoDB" id="9791347at2"/>
<evidence type="ECO:0000259" key="2">
    <source>
        <dbReference type="Pfam" id="PF01878"/>
    </source>
</evidence>
<dbReference type="InterPro" id="IPR015947">
    <property type="entry name" value="PUA-like_sf"/>
</dbReference>
<dbReference type="PANTHER" id="PTHR14087">
    <property type="entry name" value="THYMOCYTE NUCLEAR PROTEIN 1"/>
    <property type="match status" value="1"/>
</dbReference>
<dbReference type="STRING" id="351605.Gura_3446"/>
<dbReference type="RefSeq" id="WP_011940263.1">
    <property type="nucleotide sequence ID" value="NC_009483.1"/>
</dbReference>
<dbReference type="HOGENOM" id="CLU_041799_2_2_7"/>
<evidence type="ECO:0000256" key="1">
    <source>
        <dbReference type="ARBA" id="ARBA00022553"/>
    </source>
</evidence>
<accession>A5G734</accession>
<gene>
    <name evidence="3" type="ordered locus">Gura_3446</name>
</gene>
<dbReference type="InterPro" id="IPR047197">
    <property type="entry name" value="THYN1-like_EVE"/>
</dbReference>
<name>A5G734_GEOUR</name>
<dbReference type="Pfam" id="PF01878">
    <property type="entry name" value="EVE"/>
    <property type="match status" value="1"/>
</dbReference>
<organism evidence="3 4">
    <name type="scientific">Geotalea uraniireducens (strain Rf4)</name>
    <name type="common">Geobacter uraniireducens</name>
    <dbReference type="NCBI Taxonomy" id="351605"/>
    <lineage>
        <taxon>Bacteria</taxon>
        <taxon>Pseudomonadati</taxon>
        <taxon>Thermodesulfobacteriota</taxon>
        <taxon>Desulfuromonadia</taxon>
        <taxon>Geobacterales</taxon>
        <taxon>Geobacteraceae</taxon>
        <taxon>Geotalea</taxon>
    </lineage>
</organism>
<dbReference type="InterPro" id="IPR052181">
    <property type="entry name" value="5hmC_binding"/>
</dbReference>
<protein>
    <recommendedName>
        <fullName evidence="2">EVE domain-containing protein</fullName>
    </recommendedName>
</protein>